<dbReference type="InterPro" id="IPR002109">
    <property type="entry name" value="Glutaredoxin"/>
</dbReference>
<reference evidence="2 3" key="1">
    <citation type="journal article" date="2013" name="Int. J. Syst. Evol. Microbiol.">
        <title>Aquimarina gracilis sp. nov., isolated from the gut microflora of a mussel, Mytilus coruscus, and emended description of Aquimarina spongiae.</title>
        <authorList>
            <person name="Park S.C."/>
            <person name="Choe H.N."/>
            <person name="Baik K.S."/>
            <person name="Seong C.N."/>
        </authorList>
    </citation>
    <scope>NUCLEOTIDE SEQUENCE [LARGE SCALE GENOMIC DNA]</scope>
    <source>
        <strain evidence="2 3">PSC32</strain>
    </source>
</reference>
<dbReference type="RefSeq" id="WP_324178560.1">
    <property type="nucleotide sequence ID" value="NZ_BAABAW010000003.1"/>
</dbReference>
<evidence type="ECO:0000313" key="3">
    <source>
        <dbReference type="Proteomes" id="UP001327027"/>
    </source>
</evidence>
<dbReference type="InterPro" id="IPR036249">
    <property type="entry name" value="Thioredoxin-like_sf"/>
</dbReference>
<protein>
    <submittedName>
        <fullName evidence="2">Glutaredoxin domain-containing protein</fullName>
    </submittedName>
</protein>
<sequence>MFISLTKKIALVFISIFGFNFTIFSQEAPVRLIEEKQKKRTILFIQNDTDTEKSVFLKITPTGYRRSANKPIIKIIPAKSKVQMMILIPLTDVESYYTYDLIVNEQLEAIKVNRNNTPQKQASVSSIMKSETIIFTKNDCEKCIFLISKLKEKHIKFREVNIDKKNRYRDYLWELLDQNGYDKNSIGVPLAIVKKTLQYPINDVDDFILTLAK</sequence>
<dbReference type="Gene3D" id="3.40.30.10">
    <property type="entry name" value="Glutaredoxin"/>
    <property type="match status" value="1"/>
</dbReference>
<dbReference type="Proteomes" id="UP001327027">
    <property type="component" value="Unassembled WGS sequence"/>
</dbReference>
<evidence type="ECO:0000313" key="2">
    <source>
        <dbReference type="EMBL" id="MEB3344516.1"/>
    </source>
</evidence>
<dbReference type="SUPFAM" id="SSF52833">
    <property type="entry name" value="Thioredoxin-like"/>
    <property type="match status" value="1"/>
</dbReference>
<organism evidence="2 3">
    <name type="scientific">Aquimarina gracilis</name>
    <dbReference type="NCBI Taxonomy" id="874422"/>
    <lineage>
        <taxon>Bacteria</taxon>
        <taxon>Pseudomonadati</taxon>
        <taxon>Bacteroidota</taxon>
        <taxon>Flavobacteriia</taxon>
        <taxon>Flavobacteriales</taxon>
        <taxon>Flavobacteriaceae</taxon>
        <taxon>Aquimarina</taxon>
    </lineage>
</organism>
<evidence type="ECO:0000259" key="1">
    <source>
        <dbReference type="Pfam" id="PF00462"/>
    </source>
</evidence>
<feature type="domain" description="Glutaredoxin" evidence="1">
    <location>
        <begin position="133"/>
        <end position="178"/>
    </location>
</feature>
<keyword evidence="3" id="KW-1185">Reference proteome</keyword>
<dbReference type="PROSITE" id="PS51354">
    <property type="entry name" value="GLUTAREDOXIN_2"/>
    <property type="match status" value="1"/>
</dbReference>
<dbReference type="EMBL" id="JAYKLX010000002">
    <property type="protein sequence ID" value="MEB3344516.1"/>
    <property type="molecule type" value="Genomic_DNA"/>
</dbReference>
<dbReference type="Pfam" id="PF00462">
    <property type="entry name" value="Glutaredoxin"/>
    <property type="match status" value="1"/>
</dbReference>
<accession>A0ABU5ZR18</accession>
<name>A0ABU5ZR18_9FLAO</name>
<proteinExistence type="predicted"/>
<comment type="caution">
    <text evidence="2">The sequence shown here is derived from an EMBL/GenBank/DDBJ whole genome shotgun (WGS) entry which is preliminary data.</text>
</comment>
<gene>
    <name evidence="2" type="ORF">U6A24_03535</name>
</gene>